<protein>
    <recommendedName>
        <fullName evidence="3">Hpt domain-containing protein</fullName>
    </recommendedName>
</protein>
<gene>
    <name evidence="1" type="ORF">SAMN04515673_105177</name>
</gene>
<evidence type="ECO:0000313" key="1">
    <source>
        <dbReference type="EMBL" id="SFR09071.1"/>
    </source>
</evidence>
<keyword evidence="2" id="KW-1185">Reference proteome</keyword>
<dbReference type="EMBL" id="FOYI01000005">
    <property type="protein sequence ID" value="SFR09071.1"/>
    <property type="molecule type" value="Genomic_DNA"/>
</dbReference>
<dbReference type="AlphaFoldDB" id="A0A1I6DUR4"/>
<dbReference type="STRING" id="871652.SAMN04515673_105177"/>
<evidence type="ECO:0008006" key="3">
    <source>
        <dbReference type="Google" id="ProtNLM"/>
    </source>
</evidence>
<reference evidence="1 2" key="1">
    <citation type="submission" date="2016-10" db="EMBL/GenBank/DDBJ databases">
        <authorList>
            <person name="de Groot N.N."/>
        </authorList>
    </citation>
    <scope>NUCLEOTIDE SEQUENCE [LARGE SCALE GENOMIC DNA]</scope>
    <source>
        <strain evidence="2">KMM 9023,NRIC 0796,JCM 17311,KCTC 23692</strain>
    </source>
</reference>
<organism evidence="1 2">
    <name type="scientific">Poseidonocella sedimentorum</name>
    <dbReference type="NCBI Taxonomy" id="871652"/>
    <lineage>
        <taxon>Bacteria</taxon>
        <taxon>Pseudomonadati</taxon>
        <taxon>Pseudomonadota</taxon>
        <taxon>Alphaproteobacteria</taxon>
        <taxon>Rhodobacterales</taxon>
        <taxon>Roseobacteraceae</taxon>
        <taxon>Poseidonocella</taxon>
    </lineage>
</organism>
<proteinExistence type="predicted"/>
<evidence type="ECO:0000313" key="2">
    <source>
        <dbReference type="Proteomes" id="UP000199302"/>
    </source>
</evidence>
<name>A0A1I6DUR4_9RHOB</name>
<dbReference type="Proteomes" id="UP000199302">
    <property type="component" value="Unassembled WGS sequence"/>
</dbReference>
<sequence>MGKVSELRRTECAGLEAAPLEILTRVLDPYQAEEVLCNALEELAVRLGHLERICAARDEAGIRMAASGVSKVAGRLGMIRLVQVAGDLQQSLSNDDQVARAAIEARLMRLGEASLMAFWERQEYGC</sequence>
<accession>A0A1I6DUR4</accession>